<evidence type="ECO:0000256" key="5">
    <source>
        <dbReference type="ARBA" id="ARBA00022889"/>
    </source>
</evidence>
<dbReference type="GO" id="GO:0007156">
    <property type="term" value="P:homophilic cell adhesion via plasma membrane adhesion molecules"/>
    <property type="evidence" value="ECO:0007669"/>
    <property type="project" value="InterPro"/>
</dbReference>
<keyword evidence="4 8" id="KW-0106">Calcium</keyword>
<keyword evidence="7" id="KW-0472">Membrane</keyword>
<organism evidence="10">
    <name type="scientific">Anisakis simplex</name>
    <name type="common">Herring worm</name>
    <dbReference type="NCBI Taxonomy" id="6269"/>
    <lineage>
        <taxon>Eukaryota</taxon>
        <taxon>Metazoa</taxon>
        <taxon>Ecdysozoa</taxon>
        <taxon>Nematoda</taxon>
        <taxon>Chromadorea</taxon>
        <taxon>Rhabditida</taxon>
        <taxon>Spirurina</taxon>
        <taxon>Ascaridomorpha</taxon>
        <taxon>Ascaridoidea</taxon>
        <taxon>Anisakidae</taxon>
        <taxon>Anisakis</taxon>
        <taxon>Anisakis simplex complex</taxon>
    </lineage>
</organism>
<evidence type="ECO:0000256" key="8">
    <source>
        <dbReference type="PROSITE-ProRule" id="PRU00043"/>
    </source>
</evidence>
<dbReference type="InterPro" id="IPR020894">
    <property type="entry name" value="Cadherin_CS"/>
</dbReference>
<evidence type="ECO:0000259" key="9">
    <source>
        <dbReference type="PROSITE" id="PS50268"/>
    </source>
</evidence>
<dbReference type="AlphaFoldDB" id="A0A0M3KHF1"/>
<protein>
    <submittedName>
        <fullName evidence="10">Cadherin domain-containing protein</fullName>
    </submittedName>
</protein>
<dbReference type="InterPro" id="IPR015919">
    <property type="entry name" value="Cadherin-like_sf"/>
</dbReference>
<keyword evidence="3" id="KW-0677">Repeat</keyword>
<feature type="domain" description="Cadherin" evidence="9">
    <location>
        <begin position="134"/>
        <end position="246"/>
    </location>
</feature>
<keyword evidence="5" id="KW-0130">Cell adhesion</keyword>
<dbReference type="InterPro" id="IPR002126">
    <property type="entry name" value="Cadherin-like_dom"/>
</dbReference>
<reference evidence="10" key="1">
    <citation type="submission" date="2017-02" db="UniProtKB">
        <authorList>
            <consortium name="WormBaseParasite"/>
        </authorList>
    </citation>
    <scope>IDENTIFICATION</scope>
</reference>
<dbReference type="Gene3D" id="2.60.40.60">
    <property type="entry name" value="Cadherins"/>
    <property type="match status" value="4"/>
</dbReference>
<dbReference type="PANTHER" id="PTHR24025">
    <property type="entry name" value="DESMOGLEIN FAMILY MEMBER"/>
    <property type="match status" value="1"/>
</dbReference>
<dbReference type="GO" id="GO:0005509">
    <property type="term" value="F:calcium ion binding"/>
    <property type="evidence" value="ECO:0007669"/>
    <property type="project" value="UniProtKB-UniRule"/>
</dbReference>
<dbReference type="SUPFAM" id="SSF49313">
    <property type="entry name" value="Cadherin-like"/>
    <property type="match status" value="4"/>
</dbReference>
<feature type="domain" description="Cadherin" evidence="9">
    <location>
        <begin position="15"/>
        <end position="138"/>
    </location>
</feature>
<evidence type="ECO:0000256" key="2">
    <source>
        <dbReference type="ARBA" id="ARBA00022692"/>
    </source>
</evidence>
<dbReference type="CDD" id="cd11304">
    <property type="entry name" value="Cadherin_repeat"/>
    <property type="match status" value="4"/>
</dbReference>
<dbReference type="Pfam" id="PF00028">
    <property type="entry name" value="Cadherin"/>
    <property type="match status" value="3"/>
</dbReference>
<sequence>LTVVVTDVNDNAPRFRSPPVFFVREHAPNGSLVGVVEALDPDAGWNAQVHYRIVPESHPQAVFLIDPVFGYLQVRYNTVNGRLDGARQRLYHLTLEAFDSGLATVHVSTMQITVVVMKSDCDSGDSAEDTKWILNDTFYGKVLENATLGQPVVQVLAESGAGDAGDKTDDGDGADVKLFEIEGGDPRGVFEIGSRSGLITTRKHLDADLESRYNLSVSVRHSIDAPKQITRVLIEVGDLNDESPRFVNTGGDHWLLRLAENLRGPFPIHLGTTLAEDRDNWSSRNVSSTIAYAILQGNTSLFAVDPQTGRLMLLAPLDRELQSEHRLLIQALDLGDGPQRRPQAPSATATLHVTILVEDQNDNWPHFELPQYQAWIEENGEVGQLVARIQASDADCGENARLR</sequence>
<dbReference type="SMART" id="SM00112">
    <property type="entry name" value="CA"/>
    <property type="match status" value="3"/>
</dbReference>
<evidence type="ECO:0000256" key="6">
    <source>
        <dbReference type="ARBA" id="ARBA00022989"/>
    </source>
</evidence>
<dbReference type="PROSITE" id="PS00232">
    <property type="entry name" value="CADHERIN_1"/>
    <property type="match status" value="2"/>
</dbReference>
<feature type="domain" description="Cadherin" evidence="9">
    <location>
        <begin position="258"/>
        <end position="367"/>
    </location>
</feature>
<evidence type="ECO:0000256" key="7">
    <source>
        <dbReference type="ARBA" id="ARBA00023136"/>
    </source>
</evidence>
<dbReference type="InterPro" id="IPR050971">
    <property type="entry name" value="Cadherin-domain_protein"/>
</dbReference>
<dbReference type="PANTHER" id="PTHR24025:SF23">
    <property type="entry name" value="NEURAL-CADHERIN"/>
    <property type="match status" value="1"/>
</dbReference>
<proteinExistence type="predicted"/>
<keyword evidence="2" id="KW-0812">Transmembrane</keyword>
<keyword evidence="6" id="KW-1133">Transmembrane helix</keyword>
<name>A0A0M3KHF1_ANISI</name>
<evidence type="ECO:0000256" key="3">
    <source>
        <dbReference type="ARBA" id="ARBA00022737"/>
    </source>
</evidence>
<evidence type="ECO:0000256" key="4">
    <source>
        <dbReference type="ARBA" id="ARBA00022837"/>
    </source>
</evidence>
<dbReference type="WBParaSite" id="ASIM_0002041601-mRNA-1">
    <property type="protein sequence ID" value="ASIM_0002041601-mRNA-1"/>
    <property type="gene ID" value="ASIM_0002041601"/>
</dbReference>
<evidence type="ECO:0000256" key="1">
    <source>
        <dbReference type="ARBA" id="ARBA00004370"/>
    </source>
</evidence>
<dbReference type="GO" id="GO:0005911">
    <property type="term" value="C:cell-cell junction"/>
    <property type="evidence" value="ECO:0007669"/>
    <property type="project" value="TreeGrafter"/>
</dbReference>
<comment type="subcellular location">
    <subcellularLocation>
        <location evidence="1">Membrane</location>
    </subcellularLocation>
</comment>
<dbReference type="PROSITE" id="PS50268">
    <property type="entry name" value="CADHERIN_2"/>
    <property type="match status" value="3"/>
</dbReference>
<dbReference type="GO" id="GO:0005886">
    <property type="term" value="C:plasma membrane"/>
    <property type="evidence" value="ECO:0007669"/>
    <property type="project" value="InterPro"/>
</dbReference>
<dbReference type="PRINTS" id="PR00205">
    <property type="entry name" value="CADHERIN"/>
</dbReference>
<evidence type="ECO:0000313" key="10">
    <source>
        <dbReference type="WBParaSite" id="ASIM_0002041601-mRNA-1"/>
    </source>
</evidence>
<accession>A0A0M3KHF1</accession>